<organism evidence="1 2">
    <name type="scientific">Plasmodium falciparum Vietnam Oak-Knoll</name>
    <name type="common">FVO</name>
    <dbReference type="NCBI Taxonomy" id="1036723"/>
    <lineage>
        <taxon>Eukaryota</taxon>
        <taxon>Sar</taxon>
        <taxon>Alveolata</taxon>
        <taxon>Apicomplexa</taxon>
        <taxon>Aconoidasida</taxon>
        <taxon>Haemosporida</taxon>
        <taxon>Plasmodiidae</taxon>
        <taxon>Plasmodium</taxon>
        <taxon>Plasmodium (Laverania)</taxon>
    </lineage>
</organism>
<reference evidence="1 2" key="1">
    <citation type="submission" date="2013-02" db="EMBL/GenBank/DDBJ databases">
        <title>The Genome Annotation of Plasmodium falciparum Vietnam Oak-Knoll (FVO).</title>
        <authorList>
            <consortium name="The Broad Institute Genome Sequencing Platform"/>
            <consortium name="The Broad Institute Genome Sequencing Center for Infectious Disease"/>
            <person name="Neafsey D."/>
            <person name="Hoffman S."/>
            <person name="Volkman S."/>
            <person name="Rosenthal P."/>
            <person name="Walker B."/>
            <person name="Young S.K."/>
            <person name="Zeng Q."/>
            <person name="Gargeya S."/>
            <person name="Fitzgerald M."/>
            <person name="Haas B."/>
            <person name="Abouelleil A."/>
            <person name="Allen A.W."/>
            <person name="Alvarado L."/>
            <person name="Arachchi H.M."/>
            <person name="Berlin A.M."/>
            <person name="Chapman S.B."/>
            <person name="Gainer-Dewar J."/>
            <person name="Goldberg J."/>
            <person name="Griggs A."/>
            <person name="Gujja S."/>
            <person name="Hansen M."/>
            <person name="Howarth C."/>
            <person name="Imamovic A."/>
            <person name="Ireland A."/>
            <person name="Larimer J."/>
            <person name="McCowan C."/>
            <person name="Murphy C."/>
            <person name="Pearson M."/>
            <person name="Poon T.W."/>
            <person name="Priest M."/>
            <person name="Roberts A."/>
            <person name="Saif S."/>
            <person name="Shea T."/>
            <person name="Sisk P."/>
            <person name="Sykes S."/>
            <person name="Wortman J."/>
            <person name="Nusbaum C."/>
            <person name="Birren B."/>
        </authorList>
    </citation>
    <scope>NUCLEOTIDE SEQUENCE [LARGE SCALE GENOMIC DNA]</scope>
    <source>
        <strain evidence="2">Vietnam Oak-Knoll (FVO)</strain>
    </source>
</reference>
<dbReference type="InterPro" id="IPR018253">
    <property type="entry name" value="DnaJ_domain_CS"/>
</dbReference>
<name>A0A024VAW8_PLAFA</name>
<sequence length="53" mass="6389">MNKDKNLLLNNKFENINEAYQILGNVNRRKLYDSREFDESDKIIIIDPFIFLI</sequence>
<proteinExistence type="predicted"/>
<dbReference type="PROSITE" id="PS00636">
    <property type="entry name" value="DNAJ_1"/>
    <property type="match status" value="1"/>
</dbReference>
<protein>
    <recommendedName>
        <fullName evidence="3">J domain-containing protein</fullName>
    </recommendedName>
</protein>
<dbReference type="Proteomes" id="UP000030690">
    <property type="component" value="Unassembled WGS sequence"/>
</dbReference>
<evidence type="ECO:0000313" key="2">
    <source>
        <dbReference type="Proteomes" id="UP000030690"/>
    </source>
</evidence>
<dbReference type="AlphaFoldDB" id="A0A024VAW8"/>
<dbReference type="Gene3D" id="1.10.287.110">
    <property type="entry name" value="DnaJ domain"/>
    <property type="match status" value="1"/>
</dbReference>
<dbReference type="EMBL" id="KI925067">
    <property type="protein sequence ID" value="ETW19350.1"/>
    <property type="molecule type" value="Genomic_DNA"/>
</dbReference>
<evidence type="ECO:0008006" key="3">
    <source>
        <dbReference type="Google" id="ProtNLM"/>
    </source>
</evidence>
<dbReference type="SUPFAM" id="SSF46565">
    <property type="entry name" value="Chaperone J-domain"/>
    <property type="match status" value="1"/>
</dbReference>
<dbReference type="InterPro" id="IPR036869">
    <property type="entry name" value="J_dom_sf"/>
</dbReference>
<gene>
    <name evidence="1" type="ORF">PFFVO_01706</name>
</gene>
<accession>A0A024VAW8</accession>
<reference evidence="1 2" key="2">
    <citation type="submission" date="2013-02" db="EMBL/GenBank/DDBJ databases">
        <title>The Genome Sequence of Plasmodium falciparum Vietnam Oak-Knoll (FVO).</title>
        <authorList>
            <consortium name="The Broad Institute Genome Sequencing Platform"/>
            <consortium name="The Broad Institute Genome Sequencing Center for Infectious Disease"/>
            <person name="Neafsey D."/>
            <person name="Cheeseman I."/>
            <person name="Volkman S."/>
            <person name="Adams J."/>
            <person name="Walker B."/>
            <person name="Young S.K."/>
            <person name="Zeng Q."/>
            <person name="Gargeya S."/>
            <person name="Fitzgerald M."/>
            <person name="Haas B."/>
            <person name="Abouelleil A."/>
            <person name="Alvarado L."/>
            <person name="Arachchi H.M."/>
            <person name="Berlin A.M."/>
            <person name="Chapman S.B."/>
            <person name="Dewar J."/>
            <person name="Goldberg J."/>
            <person name="Griggs A."/>
            <person name="Gujja S."/>
            <person name="Hansen M."/>
            <person name="Howarth C."/>
            <person name="Imamovic A."/>
            <person name="Larimer J."/>
            <person name="McCowan C."/>
            <person name="Murphy C."/>
            <person name="Neiman D."/>
            <person name="Pearson M."/>
            <person name="Priest M."/>
            <person name="Roberts A."/>
            <person name="Saif S."/>
            <person name="Shea T."/>
            <person name="Sisk P."/>
            <person name="Sykes S."/>
            <person name="Wortman J."/>
            <person name="Nusbaum C."/>
            <person name="Birren B."/>
        </authorList>
    </citation>
    <scope>NUCLEOTIDE SEQUENCE [LARGE SCALE GENOMIC DNA]</scope>
    <source>
        <strain evidence="2">Vietnam Oak-Knoll (FVO)</strain>
    </source>
</reference>
<evidence type="ECO:0000313" key="1">
    <source>
        <dbReference type="EMBL" id="ETW19350.1"/>
    </source>
</evidence>